<reference evidence="3" key="1">
    <citation type="submission" date="2022-11" db="EMBL/GenBank/DDBJ databases">
        <authorList>
            <person name="Petersen C."/>
        </authorList>
    </citation>
    <scope>NUCLEOTIDE SEQUENCE</scope>
    <source>
        <strain evidence="3">IBT 30069</strain>
    </source>
</reference>
<evidence type="ECO:0008006" key="5">
    <source>
        <dbReference type="Google" id="ProtNLM"/>
    </source>
</evidence>
<sequence length="347" mass="39948">MDPILAESKLGYHGLSTNSIGKNGTAVMKGMVQSDQVKSLIRTFLQETEFDRSSPFIKDHSMEVAVWKYFKALDLGSKMEKSVQKALKLSVTLTHQSYTALPFEIRVLCAIQCLYMFLVDDVAEDFMSDLQAFGQNFVLNKSHNNTLLNGFDAHLRNLAFYYGPYCHSAITKSLIDYVNGRIIEHKIEQSSFKFSAESRLMPMFLRTKVGGAEILIHLLYPKAIFPEDEYVIKYFPAIQELVLFIDFTNDILSYYKEFCLDDEKGNFVANFADTYDVQHLDVLKYLTSYTPKLLKSVYQLFGNNSLLLESVENFSRGWIMLCTAHRRYHLVELFADEQYLPPYDEDA</sequence>
<dbReference type="InterPro" id="IPR008949">
    <property type="entry name" value="Isoprenoid_synthase_dom_sf"/>
</dbReference>
<evidence type="ECO:0000313" key="3">
    <source>
        <dbReference type="EMBL" id="KAJ5096712.1"/>
    </source>
</evidence>
<dbReference type="Proteomes" id="UP001149165">
    <property type="component" value="Unassembled WGS sequence"/>
</dbReference>
<accession>A0A9W9FB42</accession>
<proteinExistence type="inferred from homology"/>
<keyword evidence="4" id="KW-1185">Reference proteome</keyword>
<evidence type="ECO:0000313" key="4">
    <source>
        <dbReference type="Proteomes" id="UP001149165"/>
    </source>
</evidence>
<keyword evidence="2" id="KW-0456">Lyase</keyword>
<protein>
    <recommendedName>
        <fullName evidence="5">Trichodiene synthase</fullName>
    </recommendedName>
</protein>
<dbReference type="AlphaFoldDB" id="A0A9W9FB42"/>
<comment type="caution">
    <text evidence="3">The sequence shown here is derived from an EMBL/GenBank/DDBJ whole genome shotgun (WGS) entry which is preliminary data.</text>
</comment>
<dbReference type="OrthoDB" id="2998174at2759"/>
<dbReference type="Pfam" id="PF06330">
    <property type="entry name" value="TRI5"/>
    <property type="match status" value="1"/>
</dbReference>
<gene>
    <name evidence="3" type="ORF">N7456_007433</name>
</gene>
<dbReference type="SUPFAM" id="SSF48576">
    <property type="entry name" value="Terpenoid synthases"/>
    <property type="match status" value="1"/>
</dbReference>
<evidence type="ECO:0000256" key="2">
    <source>
        <dbReference type="ARBA" id="ARBA00023239"/>
    </source>
</evidence>
<evidence type="ECO:0000256" key="1">
    <source>
        <dbReference type="ARBA" id="ARBA00007946"/>
    </source>
</evidence>
<dbReference type="EMBL" id="JAPQKH010000005">
    <property type="protein sequence ID" value="KAJ5096712.1"/>
    <property type="molecule type" value="Genomic_DNA"/>
</dbReference>
<dbReference type="Gene3D" id="1.10.600.10">
    <property type="entry name" value="Farnesyl Diphosphate Synthase"/>
    <property type="match status" value="1"/>
</dbReference>
<name>A0A9W9FB42_9EURO</name>
<reference evidence="3" key="2">
    <citation type="journal article" date="2023" name="IMA Fungus">
        <title>Comparative genomic study of the Penicillium genus elucidates a diverse pangenome and 15 lateral gene transfer events.</title>
        <authorList>
            <person name="Petersen C."/>
            <person name="Sorensen T."/>
            <person name="Nielsen M.R."/>
            <person name="Sondergaard T.E."/>
            <person name="Sorensen J.L."/>
            <person name="Fitzpatrick D.A."/>
            <person name="Frisvad J.C."/>
            <person name="Nielsen K.L."/>
        </authorList>
    </citation>
    <scope>NUCLEOTIDE SEQUENCE</scope>
    <source>
        <strain evidence="3">IBT 30069</strain>
    </source>
</reference>
<comment type="similarity">
    <text evidence="1">Belongs to the trichodiene synthase family.</text>
</comment>
<organism evidence="3 4">
    <name type="scientific">Penicillium angulare</name>
    <dbReference type="NCBI Taxonomy" id="116970"/>
    <lineage>
        <taxon>Eukaryota</taxon>
        <taxon>Fungi</taxon>
        <taxon>Dikarya</taxon>
        <taxon>Ascomycota</taxon>
        <taxon>Pezizomycotina</taxon>
        <taxon>Eurotiomycetes</taxon>
        <taxon>Eurotiomycetidae</taxon>
        <taxon>Eurotiales</taxon>
        <taxon>Aspergillaceae</taxon>
        <taxon>Penicillium</taxon>
    </lineage>
</organism>
<dbReference type="InterPro" id="IPR024652">
    <property type="entry name" value="Trichodiene_synth"/>
</dbReference>
<dbReference type="GO" id="GO:0016838">
    <property type="term" value="F:carbon-oxygen lyase activity, acting on phosphates"/>
    <property type="evidence" value="ECO:0007669"/>
    <property type="project" value="InterPro"/>
</dbReference>